<accession>X0X294</accession>
<sequence>MSLTFTDGENPGIAATLVDDSCGEGGRLNGSSNLDSLYY</sequence>
<feature type="compositionally biased region" description="Polar residues" evidence="1">
    <location>
        <begin position="29"/>
        <end position="39"/>
    </location>
</feature>
<dbReference type="EMBL" id="BARS01043795">
    <property type="protein sequence ID" value="GAG29527.1"/>
    <property type="molecule type" value="Genomic_DNA"/>
</dbReference>
<reference evidence="2" key="1">
    <citation type="journal article" date="2014" name="Front. Microbiol.">
        <title>High frequency of phylogenetically diverse reductive dehalogenase-homologous genes in deep subseafloor sedimentary metagenomes.</title>
        <authorList>
            <person name="Kawai M."/>
            <person name="Futagami T."/>
            <person name="Toyoda A."/>
            <person name="Takaki Y."/>
            <person name="Nishi S."/>
            <person name="Hori S."/>
            <person name="Arai W."/>
            <person name="Tsubouchi T."/>
            <person name="Morono Y."/>
            <person name="Uchiyama I."/>
            <person name="Ito T."/>
            <person name="Fujiyama A."/>
            <person name="Inagaki F."/>
            <person name="Takami H."/>
        </authorList>
    </citation>
    <scope>NUCLEOTIDE SEQUENCE</scope>
    <source>
        <strain evidence="2">Expedition CK06-06</strain>
    </source>
</reference>
<organism evidence="2">
    <name type="scientific">marine sediment metagenome</name>
    <dbReference type="NCBI Taxonomy" id="412755"/>
    <lineage>
        <taxon>unclassified sequences</taxon>
        <taxon>metagenomes</taxon>
        <taxon>ecological metagenomes</taxon>
    </lineage>
</organism>
<evidence type="ECO:0000256" key="1">
    <source>
        <dbReference type="SAM" id="MobiDB-lite"/>
    </source>
</evidence>
<comment type="caution">
    <text evidence="2">The sequence shown here is derived from an EMBL/GenBank/DDBJ whole genome shotgun (WGS) entry which is preliminary data.</text>
</comment>
<protein>
    <submittedName>
        <fullName evidence="2">Uncharacterized protein</fullName>
    </submittedName>
</protein>
<name>X0X294_9ZZZZ</name>
<gene>
    <name evidence="2" type="ORF">S01H1_66254</name>
</gene>
<feature type="region of interest" description="Disordered" evidence="1">
    <location>
        <begin position="1"/>
        <end position="39"/>
    </location>
</feature>
<evidence type="ECO:0000313" key="2">
    <source>
        <dbReference type="EMBL" id="GAG29527.1"/>
    </source>
</evidence>
<proteinExistence type="predicted"/>
<dbReference type="AlphaFoldDB" id="X0X294"/>